<dbReference type="EMBL" id="BAABJY010000001">
    <property type="protein sequence ID" value="GAA4854559.1"/>
    <property type="molecule type" value="Genomic_DNA"/>
</dbReference>
<name>A0ABP9DT44_9GAMM</name>
<protein>
    <submittedName>
        <fullName evidence="1">Uncharacterized protein</fullName>
    </submittedName>
</protein>
<evidence type="ECO:0000313" key="1">
    <source>
        <dbReference type="EMBL" id="GAA4854559.1"/>
    </source>
</evidence>
<organism evidence="1 2">
    <name type="scientific">Luteimonas vadosa</name>
    <dbReference type="NCBI Taxonomy" id="1165507"/>
    <lineage>
        <taxon>Bacteria</taxon>
        <taxon>Pseudomonadati</taxon>
        <taxon>Pseudomonadota</taxon>
        <taxon>Gammaproteobacteria</taxon>
        <taxon>Lysobacterales</taxon>
        <taxon>Lysobacteraceae</taxon>
        <taxon>Luteimonas</taxon>
    </lineage>
</organism>
<keyword evidence="2" id="KW-1185">Reference proteome</keyword>
<comment type="caution">
    <text evidence="1">The sequence shown here is derived from an EMBL/GenBank/DDBJ whole genome shotgun (WGS) entry which is preliminary data.</text>
</comment>
<gene>
    <name evidence="1" type="ORF">GCM10023332_02550</name>
</gene>
<evidence type="ECO:0000313" key="2">
    <source>
        <dbReference type="Proteomes" id="UP001501323"/>
    </source>
</evidence>
<dbReference type="Proteomes" id="UP001501323">
    <property type="component" value="Unassembled WGS sequence"/>
</dbReference>
<accession>A0ABP9DT44</accession>
<dbReference type="RefSeq" id="WP_345293691.1">
    <property type="nucleotide sequence ID" value="NZ_BAABJY010000001.1"/>
</dbReference>
<sequence length="193" mass="21691">MPLSKPAERAIQTAERSLKALLEEAIRAGHYDEVVQLAEAARVLASLVSKGQVELTCASDIAGTQNGGEPVIQPPRRARRSAYPRFEILGDRLVKTGWSKRAKAEYQHKATREGALHTFRALATSADRPFRMDDFLPVQLEDGSELPTYQSYLVLAWLRDLGYIVKKGKDTYQWTDVEPDDSAFSMAWERTHT</sequence>
<reference evidence="2" key="1">
    <citation type="journal article" date="2019" name="Int. J. Syst. Evol. Microbiol.">
        <title>The Global Catalogue of Microorganisms (GCM) 10K type strain sequencing project: providing services to taxonomists for standard genome sequencing and annotation.</title>
        <authorList>
            <consortium name="The Broad Institute Genomics Platform"/>
            <consortium name="The Broad Institute Genome Sequencing Center for Infectious Disease"/>
            <person name="Wu L."/>
            <person name="Ma J."/>
        </authorList>
    </citation>
    <scope>NUCLEOTIDE SEQUENCE [LARGE SCALE GENOMIC DNA]</scope>
    <source>
        <strain evidence="2">JCM 18392</strain>
    </source>
</reference>
<proteinExistence type="predicted"/>